<evidence type="ECO:0000313" key="5">
    <source>
        <dbReference type="EMBL" id="KKL68811.1"/>
    </source>
</evidence>
<comment type="caution">
    <text evidence="5">The sequence shown here is derived from an EMBL/GenBank/DDBJ whole genome shotgun (WGS) entry which is preliminary data.</text>
</comment>
<dbReference type="GO" id="GO:0004222">
    <property type="term" value="F:metalloendopeptidase activity"/>
    <property type="evidence" value="ECO:0007669"/>
    <property type="project" value="InterPro"/>
</dbReference>
<dbReference type="GO" id="GO:0005524">
    <property type="term" value="F:ATP binding"/>
    <property type="evidence" value="ECO:0007669"/>
    <property type="project" value="InterPro"/>
</dbReference>
<dbReference type="InterPro" id="IPR011546">
    <property type="entry name" value="Pept_M41_FtsH_extracell"/>
</dbReference>
<keyword evidence="3" id="KW-0472">Membrane</keyword>
<dbReference type="GO" id="GO:0006508">
    <property type="term" value="P:proteolysis"/>
    <property type="evidence" value="ECO:0007669"/>
    <property type="project" value="UniProtKB-KW"/>
</dbReference>
<protein>
    <recommendedName>
        <fullName evidence="4">Peptidase M41 FtsH extracellular domain-containing protein</fullName>
    </recommendedName>
</protein>
<evidence type="ECO:0000256" key="1">
    <source>
        <dbReference type="ARBA" id="ARBA00022670"/>
    </source>
</evidence>
<keyword evidence="2" id="KW-0378">Hydrolase</keyword>
<gene>
    <name evidence="5" type="ORF">LCGC14_2121240</name>
</gene>
<evidence type="ECO:0000259" key="4">
    <source>
        <dbReference type="Pfam" id="PF06480"/>
    </source>
</evidence>
<keyword evidence="1" id="KW-0645">Protease</keyword>
<feature type="transmembrane region" description="Helical" evidence="3">
    <location>
        <begin position="12"/>
        <end position="35"/>
    </location>
</feature>
<accession>A0A0F9ERD9</accession>
<proteinExistence type="predicted"/>
<keyword evidence="3" id="KW-1133">Transmembrane helix</keyword>
<keyword evidence="3" id="KW-0812">Transmembrane</keyword>
<evidence type="ECO:0000256" key="3">
    <source>
        <dbReference type="SAM" id="Phobius"/>
    </source>
</evidence>
<organism evidence="5">
    <name type="scientific">marine sediment metagenome</name>
    <dbReference type="NCBI Taxonomy" id="412755"/>
    <lineage>
        <taxon>unclassified sequences</taxon>
        <taxon>metagenomes</taxon>
        <taxon>ecological metagenomes</taxon>
    </lineage>
</organism>
<feature type="domain" description="Peptidase M41 FtsH extracellular" evidence="4">
    <location>
        <begin position="17"/>
        <end position="65"/>
    </location>
</feature>
<dbReference type="GO" id="GO:0004176">
    <property type="term" value="F:ATP-dependent peptidase activity"/>
    <property type="evidence" value="ECO:0007669"/>
    <property type="project" value="InterPro"/>
</dbReference>
<sequence>MKEPEKKPTKKQFGFSIWYILIGAFALLSIHAYLFGPVATENISYSEFKMLIKEGKVETCHITSSLIRGT</sequence>
<dbReference type="GO" id="GO:0008270">
    <property type="term" value="F:zinc ion binding"/>
    <property type="evidence" value="ECO:0007669"/>
    <property type="project" value="InterPro"/>
</dbReference>
<dbReference type="GO" id="GO:0016020">
    <property type="term" value="C:membrane"/>
    <property type="evidence" value="ECO:0007669"/>
    <property type="project" value="InterPro"/>
</dbReference>
<dbReference type="EMBL" id="LAZR01026418">
    <property type="protein sequence ID" value="KKL68811.1"/>
    <property type="molecule type" value="Genomic_DNA"/>
</dbReference>
<feature type="non-terminal residue" evidence="5">
    <location>
        <position position="70"/>
    </location>
</feature>
<reference evidence="5" key="1">
    <citation type="journal article" date="2015" name="Nature">
        <title>Complex archaea that bridge the gap between prokaryotes and eukaryotes.</title>
        <authorList>
            <person name="Spang A."/>
            <person name="Saw J.H."/>
            <person name="Jorgensen S.L."/>
            <person name="Zaremba-Niedzwiedzka K."/>
            <person name="Martijn J."/>
            <person name="Lind A.E."/>
            <person name="van Eijk R."/>
            <person name="Schleper C."/>
            <person name="Guy L."/>
            <person name="Ettema T.J."/>
        </authorList>
    </citation>
    <scope>NUCLEOTIDE SEQUENCE</scope>
</reference>
<evidence type="ECO:0000256" key="2">
    <source>
        <dbReference type="ARBA" id="ARBA00022801"/>
    </source>
</evidence>
<dbReference type="Pfam" id="PF06480">
    <property type="entry name" value="FtsH_ext"/>
    <property type="match status" value="1"/>
</dbReference>
<dbReference type="AlphaFoldDB" id="A0A0F9ERD9"/>
<name>A0A0F9ERD9_9ZZZZ</name>